<dbReference type="AlphaFoldDB" id="E4YSA4"/>
<evidence type="ECO:0000313" key="2">
    <source>
        <dbReference type="EMBL" id="CBY38343.1"/>
    </source>
</evidence>
<dbReference type="EMBL" id="FN655192">
    <property type="protein sequence ID" value="CBY38343.1"/>
    <property type="molecule type" value="Genomic_DNA"/>
</dbReference>
<comment type="similarity">
    <text evidence="1">Belongs to the iodothyronine deiodinase family.</text>
</comment>
<proteinExistence type="inferred from homology"/>
<accession>E4YSA4</accession>
<sequence length="153" mass="17210">MKSTAMICHEAIVLVVFSDAHDSEKIWPNQCLKVEKANEKWQRLKEFLTFLTIYVREAHRTDGWAINNSYNLPQAISNSDRIKSAQILKAQAANIGTILADAIGDEIEQFFSALPERLAIIKNGKVEYVGGPGPFGYDLDEMVEKLEAILKEN</sequence>
<dbReference type="Pfam" id="PF00837">
    <property type="entry name" value="T4_deiodinase"/>
    <property type="match status" value="1"/>
</dbReference>
<comment type="function">
    <text evidence="1">Responsible for the deiodination of T4 (3,5,3',5'-tetraiodothyronine).</text>
</comment>
<organism evidence="2">
    <name type="scientific">Oikopleura dioica</name>
    <name type="common">Tunicate</name>
    <dbReference type="NCBI Taxonomy" id="34765"/>
    <lineage>
        <taxon>Eukaryota</taxon>
        <taxon>Metazoa</taxon>
        <taxon>Chordata</taxon>
        <taxon>Tunicata</taxon>
        <taxon>Appendicularia</taxon>
        <taxon>Copelata</taxon>
        <taxon>Oikopleuridae</taxon>
        <taxon>Oikopleura</taxon>
    </lineage>
</organism>
<dbReference type="PANTHER" id="PTHR11781">
    <property type="entry name" value="IODOTHYRONINE DEIODINASE"/>
    <property type="match status" value="1"/>
</dbReference>
<keyword evidence="1" id="KW-0712">Selenocysteine</keyword>
<dbReference type="InterPro" id="IPR000643">
    <property type="entry name" value="Iodothyronine_deiodinase"/>
</dbReference>
<evidence type="ECO:0000256" key="1">
    <source>
        <dbReference type="RuleBase" id="RU000676"/>
    </source>
</evidence>
<dbReference type="PANTHER" id="PTHR11781:SF22">
    <property type="entry name" value="TYPE I IODOTHYRONINE DEIODINASE"/>
    <property type="match status" value="1"/>
</dbReference>
<keyword evidence="1" id="KW-0893">Thyroid hormones biosynthesis</keyword>
<protein>
    <recommendedName>
        <fullName evidence="1">Iodothyronine deiodinase</fullName>
    </recommendedName>
</protein>
<dbReference type="GO" id="GO:0042446">
    <property type="term" value="P:hormone biosynthetic process"/>
    <property type="evidence" value="ECO:0007669"/>
    <property type="project" value="UniProtKB-KW"/>
</dbReference>
<dbReference type="Proteomes" id="UP000011014">
    <property type="component" value="Unassembled WGS sequence"/>
</dbReference>
<name>E4YSA4_OIKDI</name>
<dbReference type="GO" id="GO:0004800">
    <property type="term" value="F:thyroxine 5'-deiodinase activity"/>
    <property type="evidence" value="ECO:0007669"/>
    <property type="project" value="InterPro"/>
</dbReference>
<reference evidence="2" key="1">
    <citation type="journal article" date="2010" name="Science">
        <title>Plasticity of animal genome architecture unmasked by rapid evolution of a pelagic tunicate.</title>
        <authorList>
            <person name="Denoeud F."/>
            <person name="Henriet S."/>
            <person name="Mungpakdee S."/>
            <person name="Aury J.M."/>
            <person name="Da Silva C."/>
            <person name="Brinkmann H."/>
            <person name="Mikhaleva J."/>
            <person name="Olsen L.C."/>
            <person name="Jubin C."/>
            <person name="Canestro C."/>
            <person name="Bouquet J.M."/>
            <person name="Danks G."/>
            <person name="Poulain J."/>
            <person name="Campsteijn C."/>
            <person name="Adamski M."/>
            <person name="Cross I."/>
            <person name="Yadetie F."/>
            <person name="Muffato M."/>
            <person name="Louis A."/>
            <person name="Butcher S."/>
            <person name="Tsagkogeorga G."/>
            <person name="Konrad A."/>
            <person name="Singh S."/>
            <person name="Jensen M.F."/>
            <person name="Cong E.H."/>
            <person name="Eikeseth-Otteraa H."/>
            <person name="Noel B."/>
            <person name="Anthouard V."/>
            <person name="Porcel B.M."/>
            <person name="Kachouri-Lafond R."/>
            <person name="Nishino A."/>
            <person name="Ugolini M."/>
            <person name="Chourrout P."/>
            <person name="Nishida H."/>
            <person name="Aasland R."/>
            <person name="Huzurbazar S."/>
            <person name="Westhof E."/>
            <person name="Delsuc F."/>
            <person name="Lehrach H."/>
            <person name="Reinhardt R."/>
            <person name="Weissenbach J."/>
            <person name="Roy S.W."/>
            <person name="Artiguenave F."/>
            <person name="Postlethwait J.H."/>
            <person name="Manak J.R."/>
            <person name="Thompson E.M."/>
            <person name="Jaillon O."/>
            <person name="Du Pasquier L."/>
            <person name="Boudinot P."/>
            <person name="Liberles D.A."/>
            <person name="Volff J.N."/>
            <person name="Philippe H."/>
            <person name="Lenhard B."/>
            <person name="Roest Crollius H."/>
            <person name="Wincker P."/>
            <person name="Chourrout D."/>
        </authorList>
    </citation>
    <scope>NUCLEOTIDE SEQUENCE [LARGE SCALE GENOMIC DNA]</scope>
</reference>
<keyword evidence="1" id="KW-0560">Oxidoreductase</keyword>
<dbReference type="Gene3D" id="3.40.30.10">
    <property type="entry name" value="Glutaredoxin"/>
    <property type="match status" value="1"/>
</dbReference>
<gene>
    <name evidence="2" type="ORF">GSOID_T00032275001</name>
</gene>